<dbReference type="GO" id="GO:0022857">
    <property type="term" value="F:transmembrane transporter activity"/>
    <property type="evidence" value="ECO:0007669"/>
    <property type="project" value="InterPro"/>
</dbReference>
<evidence type="ECO:0000256" key="5">
    <source>
        <dbReference type="ARBA" id="ARBA00023136"/>
    </source>
</evidence>
<feature type="transmembrane region" description="Helical" evidence="6">
    <location>
        <begin position="333"/>
        <end position="353"/>
    </location>
</feature>
<dbReference type="Pfam" id="PF07690">
    <property type="entry name" value="MFS_1"/>
    <property type="match status" value="1"/>
</dbReference>
<evidence type="ECO:0000256" key="1">
    <source>
        <dbReference type="ARBA" id="ARBA00004141"/>
    </source>
</evidence>
<feature type="transmembrane region" description="Helical" evidence="6">
    <location>
        <begin position="95"/>
        <end position="115"/>
    </location>
</feature>
<name>A0A5N6ENA7_9EURO</name>
<keyword evidence="5 6" id="KW-0472">Membrane</keyword>
<dbReference type="AlphaFoldDB" id="A0A5N6ENA7"/>
<keyword evidence="4 6" id="KW-1133">Transmembrane helix</keyword>
<dbReference type="PANTHER" id="PTHR43791">
    <property type="entry name" value="PERMEASE-RELATED"/>
    <property type="match status" value="1"/>
</dbReference>
<feature type="transmembrane region" description="Helical" evidence="6">
    <location>
        <begin position="122"/>
        <end position="141"/>
    </location>
</feature>
<dbReference type="InterPro" id="IPR011701">
    <property type="entry name" value="MFS"/>
</dbReference>
<keyword evidence="3 6" id="KW-0812">Transmembrane</keyword>
<dbReference type="InterPro" id="IPR020846">
    <property type="entry name" value="MFS_dom"/>
</dbReference>
<comment type="subcellular location">
    <subcellularLocation>
        <location evidence="1">Membrane</location>
        <topology evidence="1">Multi-pass membrane protein</topology>
    </subcellularLocation>
</comment>
<dbReference type="PANTHER" id="PTHR43791:SF32">
    <property type="entry name" value="MAJOR FACILITATOR SUPERFAMILY (MFS) PROFILE DOMAIN-CONTAINING PROTEIN"/>
    <property type="match status" value="1"/>
</dbReference>
<dbReference type="EMBL" id="ML733442">
    <property type="protein sequence ID" value="KAB8219096.1"/>
    <property type="molecule type" value="Genomic_DNA"/>
</dbReference>
<feature type="transmembrane region" description="Helical" evidence="6">
    <location>
        <begin position="182"/>
        <end position="203"/>
    </location>
</feature>
<evidence type="ECO:0000313" key="9">
    <source>
        <dbReference type="Proteomes" id="UP000326799"/>
    </source>
</evidence>
<protein>
    <submittedName>
        <fullName evidence="8">Major facilitator superfamily domain-containing protein</fullName>
    </submittedName>
</protein>
<feature type="transmembrane region" description="Helical" evidence="6">
    <location>
        <begin position="295"/>
        <end position="313"/>
    </location>
</feature>
<feature type="transmembrane region" description="Helical" evidence="6">
    <location>
        <begin position="147"/>
        <end position="170"/>
    </location>
</feature>
<feature type="transmembrane region" description="Helical" evidence="6">
    <location>
        <begin position="215"/>
        <end position="237"/>
    </location>
</feature>
<evidence type="ECO:0000256" key="3">
    <source>
        <dbReference type="ARBA" id="ARBA00022692"/>
    </source>
</evidence>
<dbReference type="GO" id="GO:0016020">
    <property type="term" value="C:membrane"/>
    <property type="evidence" value="ECO:0007669"/>
    <property type="project" value="UniProtKB-SubCell"/>
</dbReference>
<dbReference type="SUPFAM" id="SSF103473">
    <property type="entry name" value="MFS general substrate transporter"/>
    <property type="match status" value="1"/>
</dbReference>
<keyword evidence="2" id="KW-0813">Transport</keyword>
<sequence>MMSLPDQHSSLDHDLPPEKKIITEISTDQESSDGEIIKDWDDKEENALRRKIDFILLPILGLAFFALQVDRGNISAALTSTITEDLGITTNQINIGTQLLSAGIVITEIPSNIVLQRIGPQVWLSIQLFAWGLVATFQAFVQSYPAYLVTRLLLGLLEGGFIPGALYYLSTWYKKGETSFRTTLFFFGQMFAAATSSLISAGLLKLDGKCGFAGWQWIFLVEGLITIFAGIIFTLLVPPKAGNGYALVGLKRWSYFTPRESHIIRNRVLLDDPHKAHGHIKITAKDIWNTVRQPTTLQHFFITLVAMSGFQGLTQYTPSMIKSFGFNAIQANALASVPIYCSMVWCLVLSYFADRTGHRGPFVLLSITWNVISYACLRTMPYSSSSWHKYGVIAVANVTYASMHILNVGWLSVYCKTPQERSVSMALIVMAANCAGISGSQIFRTSDQPRYVHGLTAICALAGASWVLTAALGVQYYLKRRKAGGIGGFVPRAAGTEGPVCSIGKKTGEKAINAQMYRSQPSPKQTP</sequence>
<reference evidence="8 9" key="1">
    <citation type="submission" date="2019-04" db="EMBL/GenBank/DDBJ databases">
        <title>Fungal friends and foes A comparative genomics study of 23 Aspergillus species from section Flavi.</title>
        <authorList>
            <consortium name="DOE Joint Genome Institute"/>
            <person name="Kjaerbolling I."/>
            <person name="Vesth T.C."/>
            <person name="Frisvad J.C."/>
            <person name="Nybo J.L."/>
            <person name="Theobald S."/>
            <person name="Kildgaard S."/>
            <person name="Petersen T.I."/>
            <person name="Kuo A."/>
            <person name="Sato A."/>
            <person name="Lyhne E.K."/>
            <person name="Kogle M.E."/>
            <person name="Wiebenga A."/>
            <person name="Kun R.S."/>
            <person name="Lubbers R.J."/>
            <person name="Makela M.R."/>
            <person name="Barry K."/>
            <person name="Chovatia M."/>
            <person name="Clum A."/>
            <person name="Daum C."/>
            <person name="Haridas S."/>
            <person name="He G."/>
            <person name="LaButti K."/>
            <person name="Lipzen A."/>
            <person name="Mondo S."/>
            <person name="Pangilinan J."/>
            <person name="Riley R."/>
            <person name="Salamov A."/>
            <person name="Simmons B.A."/>
            <person name="Magnuson J.K."/>
            <person name="Henrissat B."/>
            <person name="Mortensen U.H."/>
            <person name="Larsen T.O."/>
            <person name="De vries R.P."/>
            <person name="Grigoriev I.V."/>
            <person name="Machida M."/>
            <person name="Baker S.E."/>
            <person name="Andersen M.R."/>
        </authorList>
    </citation>
    <scope>NUCLEOTIDE SEQUENCE [LARGE SCALE GENOMIC DNA]</scope>
    <source>
        <strain evidence="8 9">CBS 126849</strain>
    </source>
</reference>
<evidence type="ECO:0000256" key="2">
    <source>
        <dbReference type="ARBA" id="ARBA00022448"/>
    </source>
</evidence>
<gene>
    <name evidence="8" type="ORF">BDV33DRAFT_192247</name>
</gene>
<evidence type="ECO:0000256" key="4">
    <source>
        <dbReference type="ARBA" id="ARBA00022989"/>
    </source>
</evidence>
<dbReference type="Proteomes" id="UP000326799">
    <property type="component" value="Unassembled WGS sequence"/>
</dbReference>
<evidence type="ECO:0000256" key="6">
    <source>
        <dbReference type="SAM" id="Phobius"/>
    </source>
</evidence>
<evidence type="ECO:0000313" key="8">
    <source>
        <dbReference type="EMBL" id="KAB8219096.1"/>
    </source>
</evidence>
<organism evidence="8 9">
    <name type="scientific">Aspergillus novoparasiticus</name>
    <dbReference type="NCBI Taxonomy" id="986946"/>
    <lineage>
        <taxon>Eukaryota</taxon>
        <taxon>Fungi</taxon>
        <taxon>Dikarya</taxon>
        <taxon>Ascomycota</taxon>
        <taxon>Pezizomycotina</taxon>
        <taxon>Eurotiomycetes</taxon>
        <taxon>Eurotiomycetidae</taxon>
        <taxon>Eurotiales</taxon>
        <taxon>Aspergillaceae</taxon>
        <taxon>Aspergillus</taxon>
        <taxon>Aspergillus subgen. Circumdati</taxon>
    </lineage>
</organism>
<proteinExistence type="predicted"/>
<keyword evidence="9" id="KW-1185">Reference proteome</keyword>
<evidence type="ECO:0000259" key="7">
    <source>
        <dbReference type="PROSITE" id="PS50850"/>
    </source>
</evidence>
<dbReference type="Gene3D" id="1.20.1250.20">
    <property type="entry name" value="MFS general substrate transporter like domains"/>
    <property type="match status" value="2"/>
</dbReference>
<feature type="transmembrane region" description="Helical" evidence="6">
    <location>
        <begin position="52"/>
        <end position="69"/>
    </location>
</feature>
<feature type="domain" description="Major facilitator superfamily (MFS) profile" evidence="7">
    <location>
        <begin position="56"/>
        <end position="482"/>
    </location>
</feature>
<feature type="transmembrane region" description="Helical" evidence="6">
    <location>
        <begin position="360"/>
        <end position="380"/>
    </location>
</feature>
<feature type="transmembrane region" description="Helical" evidence="6">
    <location>
        <begin position="455"/>
        <end position="478"/>
    </location>
</feature>
<feature type="transmembrane region" description="Helical" evidence="6">
    <location>
        <begin position="425"/>
        <end position="443"/>
    </location>
</feature>
<dbReference type="InterPro" id="IPR036259">
    <property type="entry name" value="MFS_trans_sf"/>
</dbReference>
<accession>A0A5N6ENA7</accession>
<feature type="transmembrane region" description="Helical" evidence="6">
    <location>
        <begin position="392"/>
        <end position="413"/>
    </location>
</feature>
<dbReference type="PROSITE" id="PS50850">
    <property type="entry name" value="MFS"/>
    <property type="match status" value="1"/>
</dbReference>